<dbReference type="GO" id="GO:0003723">
    <property type="term" value="F:RNA binding"/>
    <property type="evidence" value="ECO:0007669"/>
    <property type="project" value="InterPro"/>
</dbReference>
<feature type="region of interest" description="Disordered" evidence="1">
    <location>
        <begin position="63"/>
        <end position="116"/>
    </location>
</feature>
<evidence type="ECO:0000259" key="2">
    <source>
        <dbReference type="Pfam" id="PF06485"/>
    </source>
</evidence>
<reference evidence="4" key="1">
    <citation type="submission" date="2015-08" db="EMBL/GenBank/DDBJ databases">
        <authorList>
            <person name="Babu N.S."/>
            <person name="Beckwith C.J."/>
            <person name="Beseler K.G."/>
            <person name="Brison A."/>
            <person name="Carone J.V."/>
            <person name="Caskin T.P."/>
            <person name="Diamond M."/>
            <person name="Durham M.E."/>
            <person name="Foxe J.M."/>
            <person name="Go M."/>
            <person name="Henderson B.A."/>
            <person name="Jones I.B."/>
            <person name="McGettigan J.A."/>
            <person name="Micheletti S.J."/>
            <person name="Nasrallah M.E."/>
            <person name="Ortiz D."/>
            <person name="Piller C.R."/>
            <person name="Privatt S.R."/>
            <person name="Schneider S.L."/>
            <person name="Sharp S."/>
            <person name="Smith T.C."/>
            <person name="Stanton J.D."/>
            <person name="Ullery H.E."/>
            <person name="Wilson R.J."/>
            <person name="Serrano M.G."/>
            <person name="Buck G."/>
            <person name="Lee V."/>
            <person name="Wang Y."/>
            <person name="Carvalho R."/>
            <person name="Voegtly L."/>
            <person name="Shi R."/>
            <person name="Duckworth R."/>
            <person name="Johnson A."/>
            <person name="Loviza R."/>
            <person name="Walstead R."/>
            <person name="Shah Z."/>
            <person name="Kiflezghi M."/>
            <person name="Wade K."/>
            <person name="Ball S.L."/>
            <person name="Bradley K.W."/>
            <person name="Asai D.J."/>
            <person name="Bowman C.A."/>
            <person name="Russell D.A."/>
            <person name="Pope W.H."/>
            <person name="Jacobs-Sera D."/>
            <person name="Hendrix R.W."/>
            <person name="Hatfull G.F."/>
        </authorList>
    </citation>
    <scope>NUCLEOTIDE SEQUENCE</scope>
</reference>
<name>A0A1D2ACL1_AUXPR</name>
<feature type="compositionally biased region" description="Low complexity" evidence="1">
    <location>
        <begin position="64"/>
        <end position="75"/>
    </location>
</feature>
<dbReference type="InterPro" id="IPR046761">
    <property type="entry name" value="Tab2-like_C"/>
</dbReference>
<dbReference type="InterPro" id="IPR046760">
    <property type="entry name" value="Tab2-like_N"/>
</dbReference>
<feature type="domain" description="RNA-binding protein Tab2-like N-terminal" evidence="2">
    <location>
        <begin position="115"/>
        <end position="218"/>
    </location>
</feature>
<dbReference type="EMBL" id="GDKF01001688">
    <property type="protein sequence ID" value="JAT76934.1"/>
    <property type="molecule type" value="Transcribed_RNA"/>
</dbReference>
<dbReference type="Pfam" id="PF20429">
    <property type="entry name" value="Tab2-like_C"/>
    <property type="match status" value="1"/>
</dbReference>
<protein>
    <submittedName>
        <fullName evidence="4">Uncharacterized protein</fullName>
    </submittedName>
</protein>
<dbReference type="AlphaFoldDB" id="A0A1D2ACL1"/>
<feature type="domain" description="RNA-binding protein Tab2/Atab2 C-terminal" evidence="3">
    <location>
        <begin position="243"/>
        <end position="388"/>
    </location>
</feature>
<feature type="non-terminal residue" evidence="4">
    <location>
        <position position="1"/>
    </location>
</feature>
<dbReference type="PANTHER" id="PTHR34556">
    <property type="match status" value="1"/>
</dbReference>
<evidence type="ECO:0000313" key="4">
    <source>
        <dbReference type="EMBL" id="JAT76934.1"/>
    </source>
</evidence>
<accession>A0A1D2ACL1</accession>
<dbReference type="InterPro" id="IPR009472">
    <property type="entry name" value="Tab2-like"/>
</dbReference>
<dbReference type="PANTHER" id="PTHR34556:SF2">
    <property type="entry name" value="PROTEIN TAB2 HOMOLOG, CHLOROPLASTIC"/>
    <property type="match status" value="1"/>
</dbReference>
<sequence>RLKYPSTYAWRLQGIYWDKYRQSSVDRVMPGAFTMQTHGMCGASPQSLPCVPLAKPFVAHTSVHRGASGRRAGSPRAHRPRRGARPQCSAHSPTLAPDATPQPSPTTPAPTGQDWELDFCSRPMLDERGKRVWELLICEPGPRGWRHVQVFPNNKINSGELGRVLQALLTAPGARKPERARFFRGQMQTIISRALADQDIVPLPSRRCYTLYDWLAQRAKEVYPAHPRFSPLKAGTRLRSDWGPVAELPPALRGEAWSFVQLPMDVLLKEYEDVDAGRAFGSRAPVPEGTGQDTLVPGVAVYSRRAGPLAAWTAGLELCGVVADTERAGLVLQAGVSQQWRYGRYGRSEETSAEAEAWQAAKADAGGLHFLAIMASADAETCSGLWILCDPGDPAA</sequence>
<dbReference type="Pfam" id="PF06485">
    <property type="entry name" value="Tab2-like_N"/>
    <property type="match status" value="1"/>
</dbReference>
<gene>
    <name evidence="4" type="ORF">g.29756</name>
</gene>
<organism evidence="4">
    <name type="scientific">Auxenochlorella protothecoides</name>
    <name type="common">Green microalga</name>
    <name type="synonym">Chlorella protothecoides</name>
    <dbReference type="NCBI Taxonomy" id="3075"/>
    <lineage>
        <taxon>Eukaryota</taxon>
        <taxon>Viridiplantae</taxon>
        <taxon>Chlorophyta</taxon>
        <taxon>core chlorophytes</taxon>
        <taxon>Trebouxiophyceae</taxon>
        <taxon>Chlorellales</taxon>
        <taxon>Chlorellaceae</taxon>
        <taxon>Auxenochlorella</taxon>
    </lineage>
</organism>
<evidence type="ECO:0000259" key="3">
    <source>
        <dbReference type="Pfam" id="PF20429"/>
    </source>
</evidence>
<proteinExistence type="predicted"/>
<evidence type="ECO:0000256" key="1">
    <source>
        <dbReference type="SAM" id="MobiDB-lite"/>
    </source>
</evidence>